<dbReference type="GO" id="GO:0005525">
    <property type="term" value="F:GTP binding"/>
    <property type="evidence" value="ECO:0007669"/>
    <property type="project" value="UniProtKB-KW"/>
</dbReference>
<gene>
    <name evidence="19" type="ORF">BN938_1606</name>
</gene>
<evidence type="ECO:0000256" key="15">
    <source>
        <dbReference type="PIRSR" id="PIRSR603373-2"/>
    </source>
</evidence>
<comment type="caution">
    <text evidence="16">Lacks conserved residue(s) required for the propagation of feature annotation.</text>
</comment>
<feature type="binding site" evidence="15">
    <location>
        <position position="121"/>
    </location>
    <ligand>
        <name>Mg(2+)</name>
        <dbReference type="ChEBI" id="CHEBI:18420"/>
        <label>2</label>
    </ligand>
</feature>
<organism evidence="19 20">
    <name type="scientific">Mucinivorans hirudinis</name>
    <dbReference type="NCBI Taxonomy" id="1433126"/>
    <lineage>
        <taxon>Bacteria</taxon>
        <taxon>Pseudomonadati</taxon>
        <taxon>Bacteroidota</taxon>
        <taxon>Bacteroidia</taxon>
        <taxon>Bacteroidales</taxon>
        <taxon>Rikenellaceae</taxon>
        <taxon>Mucinivorans</taxon>
    </lineage>
</organism>
<keyword evidence="4 16" id="KW-0410">Iron transport</keyword>
<feature type="transmembrane region" description="Helical" evidence="16">
    <location>
        <begin position="730"/>
        <end position="753"/>
    </location>
</feature>
<keyword evidence="15" id="KW-0479">Metal-binding</keyword>
<dbReference type="OrthoDB" id="9809127at2"/>
<dbReference type="HOGENOM" id="CLU_013350_3_0_10"/>
<dbReference type="InterPro" id="IPR041069">
    <property type="entry name" value="FeoB_Cyto"/>
</dbReference>
<dbReference type="InterPro" id="IPR008988">
    <property type="entry name" value="Transcriptional_repressor_C"/>
</dbReference>
<dbReference type="GO" id="GO:0046914">
    <property type="term" value="F:transition metal ion binding"/>
    <property type="evidence" value="ECO:0007669"/>
    <property type="project" value="InterPro"/>
</dbReference>
<keyword evidence="7 16" id="KW-1133">Transmembrane helix</keyword>
<evidence type="ECO:0000313" key="19">
    <source>
        <dbReference type="EMBL" id="CDN31693.1"/>
    </source>
</evidence>
<feature type="binding site" evidence="14">
    <location>
        <begin position="107"/>
        <end position="114"/>
    </location>
    <ligand>
        <name>GTP</name>
        <dbReference type="ChEBI" id="CHEBI:37565"/>
        <label>1</label>
    </ligand>
</feature>
<evidence type="ECO:0000256" key="4">
    <source>
        <dbReference type="ARBA" id="ARBA00022496"/>
    </source>
</evidence>
<dbReference type="PANTHER" id="PTHR43185:SF1">
    <property type="entry name" value="FE(2+) TRANSPORTER FEOB"/>
    <property type="match status" value="1"/>
</dbReference>
<dbReference type="PROSITE" id="PS51711">
    <property type="entry name" value="G_FEOB"/>
    <property type="match status" value="1"/>
</dbReference>
<dbReference type="PATRIC" id="fig|1433126.3.peg.1591"/>
<evidence type="ECO:0000313" key="20">
    <source>
        <dbReference type="Proteomes" id="UP000027616"/>
    </source>
</evidence>
<proteinExistence type="inferred from homology"/>
<dbReference type="InterPro" id="IPR011640">
    <property type="entry name" value="Fe2_transport_prot_B_C"/>
</dbReference>
<name>A0A060RCW4_9BACT</name>
<keyword evidence="15" id="KW-0460">Magnesium</keyword>
<evidence type="ECO:0000256" key="10">
    <source>
        <dbReference type="ARBA" id="ARBA00023134"/>
    </source>
</evidence>
<evidence type="ECO:0000256" key="8">
    <source>
        <dbReference type="ARBA" id="ARBA00023004"/>
    </source>
</evidence>
<dbReference type="Proteomes" id="UP000027616">
    <property type="component" value="Chromosome I"/>
</dbReference>
<evidence type="ECO:0000256" key="1">
    <source>
        <dbReference type="ARBA" id="ARBA00004651"/>
    </source>
</evidence>
<keyword evidence="11 16" id="KW-0472">Membrane</keyword>
<keyword evidence="10 14" id="KW-0342">GTP-binding</keyword>
<dbReference type="NCBIfam" id="TIGR00437">
    <property type="entry name" value="feoB"/>
    <property type="match status" value="1"/>
</dbReference>
<keyword evidence="6 14" id="KW-0547">Nucleotide-binding</keyword>
<evidence type="ECO:0000256" key="14">
    <source>
        <dbReference type="PIRSR" id="PIRSR603373-1"/>
    </source>
</evidence>
<dbReference type="eggNOG" id="COG0370">
    <property type="taxonomic scope" value="Bacteria"/>
</dbReference>
<dbReference type="Pfam" id="PF07664">
    <property type="entry name" value="FeoB_C"/>
    <property type="match status" value="1"/>
</dbReference>
<keyword evidence="20" id="KW-1185">Reference proteome</keyword>
<evidence type="ECO:0000256" key="7">
    <source>
        <dbReference type="ARBA" id="ARBA00022989"/>
    </source>
</evidence>
<feature type="binding site" evidence="14">
    <location>
        <begin position="213"/>
        <end position="216"/>
    </location>
    <ligand>
        <name>GTP</name>
        <dbReference type="ChEBI" id="CHEBI:37565"/>
        <label>1</label>
    </ligand>
</feature>
<feature type="transmembrane region" description="Helical" evidence="16">
    <location>
        <begin position="512"/>
        <end position="534"/>
    </location>
</feature>
<dbReference type="SUPFAM" id="SSF50037">
    <property type="entry name" value="C-terminal domain of transcriptional repressors"/>
    <property type="match status" value="1"/>
</dbReference>
<dbReference type="InterPro" id="IPR038157">
    <property type="entry name" value="FeoA_core_dom"/>
</dbReference>
<feature type="transmembrane region" description="Helical" evidence="16">
    <location>
        <begin position="374"/>
        <end position="392"/>
    </location>
</feature>
<feature type="domain" description="FeoB-type G" evidence="18">
    <location>
        <begin position="100"/>
        <end position="262"/>
    </location>
</feature>
<keyword evidence="5 16" id="KW-0812">Transmembrane</keyword>
<feature type="transmembrane region" description="Helical" evidence="16">
    <location>
        <begin position="540"/>
        <end position="560"/>
    </location>
</feature>
<dbReference type="EMBL" id="HG934468">
    <property type="protein sequence ID" value="CDN31693.1"/>
    <property type="molecule type" value="Genomic_DNA"/>
</dbReference>
<evidence type="ECO:0000256" key="2">
    <source>
        <dbReference type="ARBA" id="ARBA00022448"/>
    </source>
</evidence>
<dbReference type="InterPro" id="IPR011642">
    <property type="entry name" value="Gate_dom"/>
</dbReference>
<evidence type="ECO:0000256" key="12">
    <source>
        <dbReference type="ARBA" id="ARBA00031200"/>
    </source>
</evidence>
<feature type="transmembrane region" description="Helical" evidence="16">
    <location>
        <begin position="433"/>
        <end position="453"/>
    </location>
</feature>
<dbReference type="GO" id="GO:0015093">
    <property type="term" value="F:ferrous iron transmembrane transporter activity"/>
    <property type="evidence" value="ECO:0007669"/>
    <property type="project" value="UniProtKB-UniRule"/>
</dbReference>
<dbReference type="STRING" id="1433126.BN938_1606"/>
<keyword evidence="9" id="KW-0406">Ion transport</keyword>
<sequence length="759" mass="85024">MKLSDLATGERAIIVRIVGGGALRQRLTEMGFIKGTEIEVIKNAPLKDPVEYRIMGYEVSLRRSEADKVLVNKGEGSKEAKQTKGSPIEPERGDFSAKKHLRVALVGNPNSGKTTIFNHISGLDEHTGNYSGVTVGAKTAVVEYEGFTIEFVDLPGTYSLSAFSPEEKFVRDWIIDKKPDLVVNVVDVTNLERNLYLTTQLLEIEQHIVIALNMYDEFRHTGDKLNVPYLAQLLSSPVIPTVGKRGQGVAQLLEKIAYYRYAPLRKINYHPELEELIIAAEKEIRPANHTAFPTRYLAVKLVEGNEAFENIGLSDKIIRERTKVEHLYNDNAETLVAQCRYAFVNGALKETLQKTDSPKENISIKIDNFLTNKYLGLPIFFAVLWFVFYSTFTLGQYPTDWIELGVDFLKNIFERILPAGAMSDLVVNGMLDGVGGVLIFLPNIVILFFFISLMEDTGYMARAAFITDKLMHRIGLHGKSFIPLLIGFGCNVPAVMATRTIENRQNRLQTMLITPFMSCSARLPIYVLICGAFFPENAANVLFLIYITGVVLAIATSLILKSTIFRGKQTHFVMEMPPYRIPTFESIGKHCWNKAWQYVRKMGGVILLAVVIIWFLGYYPNHGGEREGDSYLEIIGKTIEPAVSPLGFDWKMGVGLMSGVAAKEIIVSSMSVTYDTEGHLAQRLQQEVTPTGEKVWTTATALSFLSFVLIYFPCVAVVSAIRRESGAWRWALFTIFYTTSLAWVVSFAVYNLAQLITRL</sequence>
<comment type="similarity">
    <text evidence="16">Belongs to the TRAFAC class TrmE-Era-EngA-EngB-Septin-like GTPase superfamily. FeoB GTPase (TC 9.A.8) family.</text>
</comment>
<dbReference type="InterPro" id="IPR050860">
    <property type="entry name" value="FeoB_GTPase"/>
</dbReference>
<feature type="binding site" evidence="15">
    <location>
        <position position="118"/>
    </location>
    <ligand>
        <name>Mg(2+)</name>
        <dbReference type="ChEBI" id="CHEBI:18420"/>
        <label>2</label>
    </ligand>
</feature>
<dbReference type="Gene3D" id="3.40.50.300">
    <property type="entry name" value="P-loop containing nucleotide triphosphate hydrolases"/>
    <property type="match status" value="1"/>
</dbReference>
<feature type="binding site" evidence="14">
    <location>
        <begin position="153"/>
        <end position="156"/>
    </location>
    <ligand>
        <name>GTP</name>
        <dbReference type="ChEBI" id="CHEBI:37565"/>
        <label>1</label>
    </ligand>
</feature>
<reference evidence="19 20" key="1">
    <citation type="journal article" date="2015" name="Genome Announc.">
        <title>Complete Genome Sequence of the Novel Leech Symbiont Mucinivorans hirudinis M3T.</title>
        <authorList>
            <person name="Nelson M.C."/>
            <person name="Bomar L."/>
            <person name="Graf J."/>
        </authorList>
    </citation>
    <scope>NUCLEOTIDE SEQUENCE [LARGE SCALE GENOMIC DNA]</scope>
    <source>
        <strain evidence="20">M3</strain>
    </source>
</reference>
<dbReference type="SMART" id="SM00899">
    <property type="entry name" value="FeoA"/>
    <property type="match status" value="1"/>
</dbReference>
<feature type="compositionally biased region" description="Basic and acidic residues" evidence="17">
    <location>
        <begin position="70"/>
        <end position="82"/>
    </location>
</feature>
<evidence type="ECO:0000256" key="16">
    <source>
        <dbReference type="RuleBase" id="RU362098"/>
    </source>
</evidence>
<feature type="binding site" evidence="15">
    <location>
        <position position="122"/>
    </location>
    <ligand>
        <name>Mg(2+)</name>
        <dbReference type="ChEBI" id="CHEBI:18420"/>
        <label>2</label>
    </ligand>
</feature>
<evidence type="ECO:0000256" key="17">
    <source>
        <dbReference type="SAM" id="MobiDB-lite"/>
    </source>
</evidence>
<evidence type="ECO:0000256" key="6">
    <source>
        <dbReference type="ARBA" id="ARBA00022741"/>
    </source>
</evidence>
<dbReference type="Pfam" id="PF07670">
    <property type="entry name" value="Gate"/>
    <property type="match status" value="2"/>
</dbReference>
<feature type="transmembrane region" description="Helical" evidence="16">
    <location>
        <begin position="695"/>
        <end position="718"/>
    </location>
</feature>
<dbReference type="Pfam" id="PF04023">
    <property type="entry name" value="FeoA"/>
    <property type="match status" value="1"/>
</dbReference>
<dbReference type="GO" id="GO:0005886">
    <property type="term" value="C:plasma membrane"/>
    <property type="evidence" value="ECO:0007669"/>
    <property type="project" value="UniProtKB-SubCell"/>
</dbReference>
<accession>A0A060RCW4</accession>
<evidence type="ECO:0000256" key="9">
    <source>
        <dbReference type="ARBA" id="ARBA00023065"/>
    </source>
</evidence>
<evidence type="ECO:0000256" key="3">
    <source>
        <dbReference type="ARBA" id="ARBA00022475"/>
    </source>
</evidence>
<dbReference type="KEGG" id="rbc:BN938_1606"/>
<evidence type="ECO:0000259" key="18">
    <source>
        <dbReference type="PROSITE" id="PS51711"/>
    </source>
</evidence>
<dbReference type="AlphaFoldDB" id="A0A060RCW4"/>
<keyword evidence="3" id="KW-1003">Cell membrane</keyword>
<dbReference type="SUPFAM" id="SSF52540">
    <property type="entry name" value="P-loop containing nucleoside triphosphate hydrolases"/>
    <property type="match status" value="1"/>
</dbReference>
<dbReference type="InterPro" id="IPR003373">
    <property type="entry name" value="Fe2_transport_prot-B"/>
</dbReference>
<evidence type="ECO:0000256" key="11">
    <source>
        <dbReference type="ARBA" id="ARBA00023136"/>
    </source>
</evidence>
<dbReference type="InterPro" id="IPR030389">
    <property type="entry name" value="G_FEOB_dom"/>
</dbReference>
<comment type="function">
    <text evidence="16">Probable transporter of a GTP-driven Fe(2+) uptake system.</text>
</comment>
<feature type="region of interest" description="Disordered" evidence="17">
    <location>
        <begin position="70"/>
        <end position="93"/>
    </location>
</feature>
<dbReference type="Gene3D" id="2.30.30.90">
    <property type="match status" value="1"/>
</dbReference>
<protein>
    <recommendedName>
        <fullName evidence="12 13">Ferrous iron transport protein B</fullName>
    </recommendedName>
</protein>
<evidence type="ECO:0000256" key="5">
    <source>
        <dbReference type="ARBA" id="ARBA00022692"/>
    </source>
</evidence>
<dbReference type="Pfam" id="PF02421">
    <property type="entry name" value="FeoB_N"/>
    <property type="match status" value="1"/>
</dbReference>
<keyword evidence="2 16" id="KW-0813">Transport</keyword>
<dbReference type="PANTHER" id="PTHR43185">
    <property type="entry name" value="FERROUS IRON TRANSPORT PROTEIN B"/>
    <property type="match status" value="1"/>
</dbReference>
<dbReference type="InterPro" id="IPR007167">
    <property type="entry name" value="Fe-transptr_FeoA-like"/>
</dbReference>
<feature type="transmembrane region" description="Helical" evidence="16">
    <location>
        <begin position="602"/>
        <end position="619"/>
    </location>
</feature>
<evidence type="ECO:0000256" key="13">
    <source>
        <dbReference type="NCBIfam" id="TIGR00437"/>
    </source>
</evidence>
<dbReference type="Gene3D" id="1.10.287.1770">
    <property type="match status" value="1"/>
</dbReference>
<keyword evidence="8 16" id="KW-0408">Iron</keyword>
<dbReference type="CDD" id="cd01879">
    <property type="entry name" value="FeoB"/>
    <property type="match status" value="1"/>
</dbReference>
<dbReference type="Pfam" id="PF17910">
    <property type="entry name" value="FeoB_Cyto"/>
    <property type="match status" value="1"/>
</dbReference>
<comment type="subcellular location">
    <subcellularLocation>
        <location evidence="16">Cell inner membrane</location>
        <topology evidence="16">Multi-pass membrane protein</topology>
    </subcellularLocation>
    <subcellularLocation>
        <location evidence="1">Cell membrane</location>
        <topology evidence="1">Multi-pass membrane protein</topology>
    </subcellularLocation>
</comment>
<dbReference type="InterPro" id="IPR027417">
    <property type="entry name" value="P-loop_NTPase"/>
</dbReference>